<feature type="region of interest" description="Disordered" evidence="11">
    <location>
        <begin position="1"/>
        <end position="24"/>
    </location>
</feature>
<feature type="compositionally biased region" description="Low complexity" evidence="11">
    <location>
        <begin position="738"/>
        <end position="748"/>
    </location>
</feature>
<protein>
    <submittedName>
        <fullName evidence="15">Protein CBR-PGP-14</fullName>
    </submittedName>
</protein>
<feature type="compositionally biased region" description="Polar residues" evidence="11">
    <location>
        <begin position="753"/>
        <end position="765"/>
    </location>
</feature>
<feature type="transmembrane region" description="Helical" evidence="12">
    <location>
        <begin position="373"/>
        <end position="400"/>
    </location>
</feature>
<keyword evidence="3" id="KW-1003">Cell membrane</keyword>
<keyword evidence="8" id="KW-1278">Translocase</keyword>
<dbReference type="PROSITE" id="PS00211">
    <property type="entry name" value="ABC_TRANSPORTER_1"/>
    <property type="match status" value="2"/>
</dbReference>
<dbReference type="FunFam" id="1.20.1560.10:FF:000087">
    <property type="entry name" value="p-GlycoProtein related"/>
    <property type="match status" value="1"/>
</dbReference>
<comment type="subcellular location">
    <subcellularLocation>
        <location evidence="1">Cell membrane</location>
        <topology evidence="1">Multi-pass membrane protein</topology>
    </subcellularLocation>
</comment>
<dbReference type="FunFam" id="1.20.1560.10:FF:000090">
    <property type="entry name" value="p-GlycoProtein related"/>
    <property type="match status" value="1"/>
</dbReference>
<keyword evidence="4 12" id="KW-0812">Transmembrane</keyword>
<evidence type="ECO:0000313" key="16">
    <source>
        <dbReference type="Proteomes" id="UP000008549"/>
    </source>
</evidence>
<dbReference type="InterPro" id="IPR011527">
    <property type="entry name" value="ABC1_TM_dom"/>
</dbReference>
<feature type="transmembrane region" description="Helical" evidence="12">
    <location>
        <begin position="270"/>
        <end position="290"/>
    </location>
</feature>
<feature type="compositionally biased region" description="Basic and acidic residues" evidence="11">
    <location>
        <begin position="1"/>
        <end position="17"/>
    </location>
</feature>
<dbReference type="HOGENOM" id="CLU_000604_17_2_1"/>
<feature type="transmembrane region" description="Helical" evidence="12">
    <location>
        <begin position="854"/>
        <end position="878"/>
    </location>
</feature>
<sequence length="1371" mass="152093">MAPKDDPDNRGFDDQRRPSQRSTVLAIPALAVNDPKADPKIASDLPANYVDDDDDAPKLYTPSLFEKILNYLLCRGDIANQQLEAQPVSIPGLWVPMFVYHALLTLTIFKQVSKFCRILSTSARRTNTTRRSKTYAIFRYGKRFDYLLLFIGTICAIISGVSQPIMALVSGRVTNALLVYPPTSKQFRNKANENVYIFLGIGIFISITNWIQYMCFQHCCSRVMAQMRHRFVYSVLRQNAGWFDKNHSGTITTKLNDSMERIREGIGDKLGVLLRGFAMLIAAIVVAYIYEWRLASMMLGVAPVCCICMSLLARQMTSTTIKELIGVGKAGSIAEESLMGVRTVQAFNGQEEMVGRYQTELEKGRRFAVWKGFWSGFFGGLFFLCLFSFLGTGMLYGAYLLKVGIIGSPGDVFIVVMSMLLGAYFLGLISPHMMVLLNARVSAATIYQTIDRVPKIDPYSKAGKRLPNVVGRVKFENVHFRYPSRKEAKILNGLNLTVEPGTSVALVGHSGCGKSTSVGLLTRLYEPEAGNVTIDGTDVRELNIDWLRNVVGIVQQEPILFNDTIHNNLLIGNPGATREKMIEVCKMANAHDFIEKMPKGYDTLIGDGGVQLSGGQKQRVAIARTLIRDPKILLLDEATSALDAQSESVVQSALNNAAKGRTTIMIAHRLSTIREADKIVFFEKGVIVEAGNHEELVHLGGRYFDLVKAQQFKADPEATEEFEEEEIDLDDNSRSSRRSSMTSARSGSEAFQRGNSLNDSFSGSRRSARADAENDAFAAHEAEVMAQDGQITAGYLDIFKNAKGNYIYMFLGTVFALIRGLELPALALIFGWVFEGFTFVPYGGRMMHRMAMAVIAFASVGVGVWISQVASSVLFAIVSENLSLRFRVQSFRNLLYQDASYFDNPAHAPGKLITRLASDAPNIKAVVDARMLQVIYALAAIIANIVIAFIYCWQVAILGTSLILLLAFVMIGLAYKISLMNIEQIKNDEAGRTAIEIIENVKTIQLLTRCELFFDHYQTSSKQQKRSELKKGMIEAINYSITQSFMYFMMCFTYAVGIRVIYDGDKSSDVTFKGIISMMLGAVAVMNSAQYFPEFVKAKTAAGLLFNIIYRKPRTGDLMEGDRPEIRGNILFENVKFSYPQRPLQPIMKGLQWTALRGQTVALVGPSGSGKSTNIGMLERFYDVTGGVLRIDGQDIRNLSLYHLRTQMALVGQEPRLFAGSIRENVCLGLKDVPLEKINKALELANANRFLANLPAGIDTDVGEKGGQLSGGQKQRIAIARALVRDPKILLLDEATSALDSESERAVQEALDRAREGRTCITIAHRLSSIQNSDLIVYIDKGKVQEAGNHAQLMQKKGRYYKLIKKQDLAV</sequence>
<evidence type="ECO:0000256" key="5">
    <source>
        <dbReference type="ARBA" id="ARBA00022737"/>
    </source>
</evidence>
<evidence type="ECO:0000256" key="12">
    <source>
        <dbReference type="SAM" id="Phobius"/>
    </source>
</evidence>
<keyword evidence="10 12" id="KW-0472">Membrane</keyword>
<feature type="transmembrane region" description="Helical" evidence="12">
    <location>
        <begin position="296"/>
        <end position="313"/>
    </location>
</feature>
<evidence type="ECO:0000256" key="1">
    <source>
        <dbReference type="ARBA" id="ARBA00004651"/>
    </source>
</evidence>
<dbReference type="CDD" id="cd03249">
    <property type="entry name" value="ABC_MTABC3_MDL1_MDL2"/>
    <property type="match status" value="2"/>
</dbReference>
<dbReference type="eggNOG" id="KOG0055">
    <property type="taxonomic scope" value="Eukaryota"/>
</dbReference>
<dbReference type="GO" id="GO:0055085">
    <property type="term" value="P:transmembrane transport"/>
    <property type="evidence" value="ECO:0000318"/>
    <property type="project" value="GO_Central"/>
</dbReference>
<evidence type="ECO:0000256" key="10">
    <source>
        <dbReference type="ARBA" id="ARBA00023136"/>
    </source>
</evidence>
<dbReference type="PANTHER" id="PTHR43394:SF27">
    <property type="entry name" value="ATP-DEPENDENT TRANSLOCASE ABCB1-LIKE"/>
    <property type="match status" value="1"/>
</dbReference>
<dbReference type="GO" id="GO:0005524">
    <property type="term" value="F:ATP binding"/>
    <property type="evidence" value="ECO:0007669"/>
    <property type="project" value="UniProtKB-KW"/>
</dbReference>
<evidence type="ECO:0000313" key="15">
    <source>
        <dbReference type="EMBL" id="CAP21598.2"/>
    </source>
</evidence>
<dbReference type="SUPFAM" id="SSF52540">
    <property type="entry name" value="P-loop containing nucleoside triphosphate hydrolases"/>
    <property type="match status" value="2"/>
</dbReference>
<dbReference type="FunCoup" id="A8WM94">
    <property type="interactions" value="30"/>
</dbReference>
<evidence type="ECO:0000256" key="4">
    <source>
        <dbReference type="ARBA" id="ARBA00022692"/>
    </source>
</evidence>
<keyword evidence="9 12" id="KW-1133">Transmembrane helix</keyword>
<dbReference type="InParanoid" id="A8WM94"/>
<feature type="transmembrane region" description="Helical" evidence="12">
    <location>
        <begin position="195"/>
        <end position="216"/>
    </location>
</feature>
<evidence type="ECO:0000256" key="6">
    <source>
        <dbReference type="ARBA" id="ARBA00022741"/>
    </source>
</evidence>
<dbReference type="PANTHER" id="PTHR43394">
    <property type="entry name" value="ATP-DEPENDENT PERMEASE MDL1, MITOCHONDRIAL"/>
    <property type="match status" value="1"/>
</dbReference>
<dbReference type="InterPro" id="IPR036640">
    <property type="entry name" value="ABC1_TM_sf"/>
</dbReference>
<dbReference type="Gene3D" id="3.40.50.300">
    <property type="entry name" value="P-loop containing nucleotide triphosphate hydrolases"/>
    <property type="match status" value="2"/>
</dbReference>
<dbReference type="WormBase" id="CBG00079">
    <property type="protein sequence ID" value="CBP00012"/>
    <property type="gene ID" value="WBGene00023573"/>
    <property type="gene designation" value="Cbr-pgp-14"/>
</dbReference>
<feature type="compositionally biased region" description="Acidic residues" evidence="11">
    <location>
        <begin position="717"/>
        <end position="730"/>
    </location>
</feature>
<feature type="region of interest" description="Disordered" evidence="11">
    <location>
        <begin position="715"/>
        <end position="765"/>
    </location>
</feature>
<dbReference type="STRING" id="6238.A8WM94"/>
<dbReference type="Proteomes" id="UP000008549">
    <property type="component" value="Unassembled WGS sequence"/>
</dbReference>
<dbReference type="GO" id="GO:0009636">
    <property type="term" value="P:response to toxic substance"/>
    <property type="evidence" value="ECO:0007669"/>
    <property type="project" value="UniProtKB-ARBA"/>
</dbReference>
<evidence type="ECO:0000256" key="7">
    <source>
        <dbReference type="ARBA" id="ARBA00022840"/>
    </source>
</evidence>
<dbReference type="InterPro" id="IPR003439">
    <property type="entry name" value="ABC_transporter-like_ATP-bd"/>
</dbReference>
<dbReference type="GO" id="GO:0042626">
    <property type="term" value="F:ATPase-coupled transmembrane transporter activity"/>
    <property type="evidence" value="ECO:0000318"/>
    <property type="project" value="GO_Central"/>
</dbReference>
<evidence type="ECO:0000256" key="8">
    <source>
        <dbReference type="ARBA" id="ARBA00022967"/>
    </source>
</evidence>
<keyword evidence="6" id="KW-0547">Nucleotide-binding</keyword>
<accession>A8WM94</accession>
<evidence type="ECO:0000256" key="9">
    <source>
        <dbReference type="ARBA" id="ARBA00022989"/>
    </source>
</evidence>
<feature type="domain" description="ABC transmembrane type-1" evidence="14">
    <location>
        <begin position="810"/>
        <end position="1097"/>
    </location>
</feature>
<dbReference type="FunFam" id="1.20.1560.10:FF:000146">
    <property type="entry name" value="p-GlycoProtein related"/>
    <property type="match status" value="1"/>
</dbReference>
<dbReference type="SMART" id="SM00382">
    <property type="entry name" value="AAA"/>
    <property type="match status" value="2"/>
</dbReference>
<dbReference type="GO" id="GO:0005886">
    <property type="term" value="C:plasma membrane"/>
    <property type="evidence" value="ECO:0007669"/>
    <property type="project" value="UniProtKB-SubCell"/>
</dbReference>
<feature type="transmembrane region" description="Helical" evidence="12">
    <location>
        <begin position="934"/>
        <end position="951"/>
    </location>
</feature>
<dbReference type="InterPro" id="IPR017871">
    <property type="entry name" value="ABC_transporter-like_CS"/>
</dbReference>
<dbReference type="CDD" id="cd18578">
    <property type="entry name" value="ABC_6TM_Pgp_ABCB1_D2_like"/>
    <property type="match status" value="1"/>
</dbReference>
<proteinExistence type="inferred from homology"/>
<dbReference type="GO" id="GO:0140359">
    <property type="term" value="F:ABC-type transporter activity"/>
    <property type="evidence" value="ECO:0007669"/>
    <property type="project" value="InterPro"/>
</dbReference>
<reference evidence="15 16" key="2">
    <citation type="journal article" date="2011" name="PLoS Genet.">
        <title>Caenorhabditis briggsae recombinant inbred line genotypes reveal inter-strain incompatibility and the evolution of recombination.</title>
        <authorList>
            <person name="Ross J.A."/>
            <person name="Koboldt D.C."/>
            <person name="Staisch J.E."/>
            <person name="Chamberlin H.M."/>
            <person name="Gupta B.P."/>
            <person name="Miller R.D."/>
            <person name="Baird S.E."/>
            <person name="Haag E.S."/>
        </authorList>
    </citation>
    <scope>NUCLEOTIDE SEQUENCE [LARGE SCALE GENOMIC DNA]</scope>
    <source>
        <strain evidence="15 16">AF16</strain>
    </source>
</reference>
<feature type="domain" description="ABC transmembrane type-1" evidence="14">
    <location>
        <begin position="150"/>
        <end position="438"/>
    </location>
</feature>
<evidence type="ECO:0000313" key="17">
    <source>
        <dbReference type="WormBase" id="CBG00079"/>
    </source>
</evidence>
<dbReference type="EMBL" id="HE601409">
    <property type="protein sequence ID" value="CAP21598.2"/>
    <property type="molecule type" value="Genomic_DNA"/>
</dbReference>
<evidence type="ECO:0000259" key="13">
    <source>
        <dbReference type="PROSITE" id="PS50893"/>
    </source>
</evidence>
<evidence type="ECO:0000259" key="14">
    <source>
        <dbReference type="PROSITE" id="PS50929"/>
    </source>
</evidence>
<feature type="domain" description="ABC transporter" evidence="13">
    <location>
        <begin position="1130"/>
        <end position="1366"/>
    </location>
</feature>
<gene>
    <name evidence="17" type="primary">pgp-14</name>
    <name evidence="15" type="synonym">Cbr-pgp-14</name>
    <name evidence="17" type="ORF">CBG00079</name>
    <name evidence="15" type="ORF">CBG_00079</name>
</gene>
<name>A8WM94_CAEBR</name>
<dbReference type="SUPFAM" id="SSF90123">
    <property type="entry name" value="ABC transporter transmembrane region"/>
    <property type="match status" value="2"/>
</dbReference>
<evidence type="ECO:0000256" key="3">
    <source>
        <dbReference type="ARBA" id="ARBA00022475"/>
    </source>
</evidence>
<dbReference type="InterPro" id="IPR027417">
    <property type="entry name" value="P-loop_NTPase"/>
</dbReference>
<comment type="similarity">
    <text evidence="2">Belongs to the ABC transporter superfamily. ABCB family. Multidrug resistance exporter (TC 3.A.1.201) subfamily.</text>
</comment>
<dbReference type="CDD" id="cd18577">
    <property type="entry name" value="ABC_6TM_Pgp_ABCB1_D1_like"/>
    <property type="match status" value="1"/>
</dbReference>
<dbReference type="InterPro" id="IPR039421">
    <property type="entry name" value="Type_1_exporter"/>
</dbReference>
<feature type="transmembrane region" description="Helical" evidence="12">
    <location>
        <begin position="146"/>
        <end position="169"/>
    </location>
</feature>
<dbReference type="Pfam" id="PF00664">
    <property type="entry name" value="ABC_membrane"/>
    <property type="match status" value="2"/>
</dbReference>
<dbReference type="GO" id="GO:0016887">
    <property type="term" value="F:ATP hydrolysis activity"/>
    <property type="evidence" value="ECO:0007669"/>
    <property type="project" value="InterPro"/>
</dbReference>
<feature type="transmembrane region" description="Helical" evidence="12">
    <location>
        <begin position="806"/>
        <end position="834"/>
    </location>
</feature>
<organism evidence="15 16">
    <name type="scientific">Caenorhabditis briggsae</name>
    <dbReference type="NCBI Taxonomy" id="6238"/>
    <lineage>
        <taxon>Eukaryota</taxon>
        <taxon>Metazoa</taxon>
        <taxon>Ecdysozoa</taxon>
        <taxon>Nematoda</taxon>
        <taxon>Chromadorea</taxon>
        <taxon>Rhabditida</taxon>
        <taxon>Rhabditina</taxon>
        <taxon>Rhabditomorpha</taxon>
        <taxon>Rhabditoidea</taxon>
        <taxon>Rhabditidae</taxon>
        <taxon>Peloderinae</taxon>
        <taxon>Caenorhabditis</taxon>
    </lineage>
</organism>
<feature type="transmembrane region" description="Helical" evidence="12">
    <location>
        <begin position="412"/>
        <end position="430"/>
    </location>
</feature>
<feature type="domain" description="ABC transporter" evidence="13">
    <location>
        <begin position="473"/>
        <end position="709"/>
    </location>
</feature>
<keyword evidence="5" id="KW-0677">Repeat</keyword>
<keyword evidence="16" id="KW-1185">Reference proteome</keyword>
<reference evidence="15 16" key="1">
    <citation type="journal article" date="2003" name="PLoS Biol.">
        <title>The genome sequence of Caenorhabditis briggsae: a platform for comparative genomics.</title>
        <authorList>
            <person name="Stein L.D."/>
            <person name="Bao Z."/>
            <person name="Blasiar D."/>
            <person name="Blumenthal T."/>
            <person name="Brent M.R."/>
            <person name="Chen N."/>
            <person name="Chinwalla A."/>
            <person name="Clarke L."/>
            <person name="Clee C."/>
            <person name="Coghlan A."/>
            <person name="Coulson A."/>
            <person name="D'Eustachio P."/>
            <person name="Fitch D.H."/>
            <person name="Fulton L.A."/>
            <person name="Fulton R.E."/>
            <person name="Griffiths-Jones S."/>
            <person name="Harris T.W."/>
            <person name="Hillier L.W."/>
            <person name="Kamath R."/>
            <person name="Kuwabara P.E."/>
            <person name="Mardis E.R."/>
            <person name="Marra M.A."/>
            <person name="Miner T.L."/>
            <person name="Minx P."/>
            <person name="Mullikin J.C."/>
            <person name="Plumb R.W."/>
            <person name="Rogers J."/>
            <person name="Schein J.E."/>
            <person name="Sohrmann M."/>
            <person name="Spieth J."/>
            <person name="Stajich J.E."/>
            <person name="Wei C."/>
            <person name="Willey D."/>
            <person name="Wilson R.K."/>
            <person name="Durbin R."/>
            <person name="Waterston R.H."/>
        </authorList>
    </citation>
    <scope>NUCLEOTIDE SEQUENCE [LARGE SCALE GENOMIC DNA]</scope>
    <source>
        <strain evidence="15 16">AF16</strain>
    </source>
</reference>
<dbReference type="FunFam" id="3.40.50.300:FF:001370">
    <property type="entry name" value="p-GlycoProtein related"/>
    <property type="match status" value="2"/>
</dbReference>
<dbReference type="GO" id="GO:0016020">
    <property type="term" value="C:membrane"/>
    <property type="evidence" value="ECO:0000318"/>
    <property type="project" value="GO_Central"/>
</dbReference>
<dbReference type="PROSITE" id="PS50893">
    <property type="entry name" value="ABC_TRANSPORTER_2"/>
    <property type="match status" value="2"/>
</dbReference>
<feature type="transmembrane region" description="Helical" evidence="12">
    <location>
        <begin position="1036"/>
        <end position="1062"/>
    </location>
</feature>
<dbReference type="PROSITE" id="PS50929">
    <property type="entry name" value="ABC_TM1F"/>
    <property type="match status" value="2"/>
</dbReference>
<dbReference type="Pfam" id="PF00005">
    <property type="entry name" value="ABC_tran"/>
    <property type="match status" value="2"/>
</dbReference>
<feature type="transmembrane region" description="Helical" evidence="12">
    <location>
        <begin position="957"/>
        <end position="977"/>
    </location>
</feature>
<evidence type="ECO:0000256" key="11">
    <source>
        <dbReference type="SAM" id="MobiDB-lite"/>
    </source>
</evidence>
<evidence type="ECO:0000256" key="2">
    <source>
        <dbReference type="ARBA" id="ARBA00007577"/>
    </source>
</evidence>
<dbReference type="OMA" id="MRHRFVY"/>
<dbReference type="InterPro" id="IPR003593">
    <property type="entry name" value="AAA+_ATPase"/>
</dbReference>
<keyword evidence="7" id="KW-0067">ATP-binding</keyword>
<dbReference type="Gene3D" id="1.20.1560.10">
    <property type="entry name" value="ABC transporter type 1, transmembrane domain"/>
    <property type="match status" value="1"/>
</dbReference>